<organism evidence="1 2">
    <name type="scientific">Fusobacterium canifelinum</name>
    <dbReference type="NCBI Taxonomy" id="285729"/>
    <lineage>
        <taxon>Bacteria</taxon>
        <taxon>Fusobacteriati</taxon>
        <taxon>Fusobacteriota</taxon>
        <taxon>Fusobacteriia</taxon>
        <taxon>Fusobacteriales</taxon>
        <taxon>Fusobacteriaceae</taxon>
        <taxon>Fusobacterium</taxon>
    </lineage>
</organism>
<evidence type="ECO:0008006" key="3">
    <source>
        <dbReference type="Google" id="ProtNLM"/>
    </source>
</evidence>
<dbReference type="EMBL" id="CP066022">
    <property type="protein sequence ID" value="QQB75020.1"/>
    <property type="molecule type" value="Genomic_DNA"/>
</dbReference>
<dbReference type="AlphaFoldDB" id="A0A7T4FQW4"/>
<dbReference type="Proteomes" id="UP000595577">
    <property type="component" value="Chromosome"/>
</dbReference>
<gene>
    <name evidence="1" type="ORF">I6H56_03385</name>
</gene>
<evidence type="ECO:0000313" key="1">
    <source>
        <dbReference type="EMBL" id="QQB75020.1"/>
    </source>
</evidence>
<name>A0A7T4FQW4_9FUSO</name>
<sequence>MLFLVEGASDLTSLEFIDNINVDETIKFQITSGDITSKSSVTPQNCRGEINKILLSFLERSKLRKTDIIKIIHILDIDGIYIPEINIVEDKNVKKFLYTTNGIIASSKGAVQKRNEAKKQILEKLLITSEINSIPYEIYYMSCNLEHVLHNKLADMTEDEKKELANKFADRFYEKEIEFVDFINNKEFKVLGDYKTTWNFIKEGLNSVNRYSNFWLFFETIKIKENSYKKC</sequence>
<accession>A0A7T4FQW4</accession>
<protein>
    <recommendedName>
        <fullName evidence="3">DUF4276 family protein</fullName>
    </recommendedName>
</protein>
<proteinExistence type="predicted"/>
<reference evidence="1 2" key="1">
    <citation type="submission" date="2020-12" db="EMBL/GenBank/DDBJ databases">
        <title>FDA dAtabase for Regulatory Grade micrObial Sequences (FDA-ARGOS): Supporting development and validation of Infectious Disease Dx tests.</title>
        <authorList>
            <person name="Sproer C."/>
            <person name="Gronow S."/>
            <person name="Severitt S."/>
            <person name="Schroder I."/>
            <person name="Tallon L."/>
            <person name="Sadzewicz L."/>
            <person name="Zhao X."/>
            <person name="Boylan J."/>
            <person name="Ott S."/>
            <person name="Bowen H."/>
            <person name="Vavikolanu K."/>
            <person name="Mehta A."/>
            <person name="Aluvathingal J."/>
            <person name="Nadendla S."/>
            <person name="Lowell S."/>
            <person name="Myers T."/>
            <person name="Yan Y."/>
            <person name="Sichtig H."/>
        </authorList>
    </citation>
    <scope>NUCLEOTIDE SEQUENCE [LARGE SCALE GENOMIC DNA]</scope>
    <source>
        <strain evidence="1 2">FDAARGOS_999</strain>
    </source>
</reference>
<evidence type="ECO:0000313" key="2">
    <source>
        <dbReference type="Proteomes" id="UP000595577"/>
    </source>
</evidence>